<dbReference type="GO" id="GO:0006493">
    <property type="term" value="P:protein O-linked glycosylation"/>
    <property type="evidence" value="ECO:0007669"/>
    <property type="project" value="TreeGrafter"/>
</dbReference>
<dbReference type="SUPFAM" id="SSF53448">
    <property type="entry name" value="Nucleotide-diphospho-sugar transferases"/>
    <property type="match status" value="1"/>
</dbReference>
<keyword evidence="9" id="KW-0472">Membrane</keyword>
<dbReference type="Pfam" id="PF01762">
    <property type="entry name" value="Galactosyl_T"/>
    <property type="match status" value="1"/>
</dbReference>
<keyword evidence="6" id="KW-0735">Signal-anchor</keyword>
<dbReference type="Gene3D" id="3.90.550.50">
    <property type="match status" value="1"/>
</dbReference>
<keyword evidence="3 10" id="KW-0328">Glycosyltransferase</keyword>
<dbReference type="AlphaFoldDB" id="K1PKI4"/>
<evidence type="ECO:0000256" key="4">
    <source>
        <dbReference type="ARBA" id="ARBA00022679"/>
    </source>
</evidence>
<dbReference type="PANTHER" id="PTHR11214">
    <property type="entry name" value="BETA-1,3-N-ACETYLGLUCOSAMINYLTRANSFERASE"/>
    <property type="match status" value="1"/>
</dbReference>
<evidence type="ECO:0000256" key="1">
    <source>
        <dbReference type="ARBA" id="ARBA00004323"/>
    </source>
</evidence>
<organism evidence="11">
    <name type="scientific">Magallana gigas</name>
    <name type="common">Pacific oyster</name>
    <name type="synonym">Crassostrea gigas</name>
    <dbReference type="NCBI Taxonomy" id="29159"/>
    <lineage>
        <taxon>Eukaryota</taxon>
        <taxon>Metazoa</taxon>
        <taxon>Spiralia</taxon>
        <taxon>Lophotrochozoa</taxon>
        <taxon>Mollusca</taxon>
        <taxon>Bivalvia</taxon>
        <taxon>Autobranchia</taxon>
        <taxon>Pteriomorphia</taxon>
        <taxon>Ostreida</taxon>
        <taxon>Ostreoidea</taxon>
        <taxon>Ostreidae</taxon>
        <taxon>Magallana</taxon>
    </lineage>
</organism>
<evidence type="ECO:0000256" key="3">
    <source>
        <dbReference type="ARBA" id="ARBA00022676"/>
    </source>
</evidence>
<evidence type="ECO:0000256" key="2">
    <source>
        <dbReference type="ARBA" id="ARBA00008661"/>
    </source>
</evidence>
<dbReference type="InParanoid" id="K1PKI4"/>
<evidence type="ECO:0000256" key="9">
    <source>
        <dbReference type="ARBA" id="ARBA00023136"/>
    </source>
</evidence>
<dbReference type="HOGENOM" id="CLU_641328_0_0_1"/>
<evidence type="ECO:0000313" key="11">
    <source>
        <dbReference type="EMBL" id="EKC19394.1"/>
    </source>
</evidence>
<dbReference type="GO" id="GO:0016758">
    <property type="term" value="F:hexosyltransferase activity"/>
    <property type="evidence" value="ECO:0007669"/>
    <property type="project" value="InterPro"/>
</dbReference>
<proteinExistence type="inferred from homology"/>
<reference evidence="11" key="1">
    <citation type="journal article" date="2012" name="Nature">
        <title>The oyster genome reveals stress adaptation and complexity of shell formation.</title>
        <authorList>
            <person name="Zhang G."/>
            <person name="Fang X."/>
            <person name="Guo X."/>
            <person name="Li L."/>
            <person name="Luo R."/>
            <person name="Xu F."/>
            <person name="Yang P."/>
            <person name="Zhang L."/>
            <person name="Wang X."/>
            <person name="Qi H."/>
            <person name="Xiong Z."/>
            <person name="Que H."/>
            <person name="Xie Y."/>
            <person name="Holland P.W."/>
            <person name="Paps J."/>
            <person name="Zhu Y."/>
            <person name="Wu F."/>
            <person name="Chen Y."/>
            <person name="Wang J."/>
            <person name="Peng C."/>
            <person name="Meng J."/>
            <person name="Yang L."/>
            <person name="Liu J."/>
            <person name="Wen B."/>
            <person name="Zhang N."/>
            <person name="Huang Z."/>
            <person name="Zhu Q."/>
            <person name="Feng Y."/>
            <person name="Mount A."/>
            <person name="Hedgecock D."/>
            <person name="Xu Z."/>
            <person name="Liu Y."/>
            <person name="Domazet-Loso T."/>
            <person name="Du Y."/>
            <person name="Sun X."/>
            <person name="Zhang S."/>
            <person name="Liu B."/>
            <person name="Cheng P."/>
            <person name="Jiang X."/>
            <person name="Li J."/>
            <person name="Fan D."/>
            <person name="Wang W."/>
            <person name="Fu W."/>
            <person name="Wang T."/>
            <person name="Wang B."/>
            <person name="Zhang J."/>
            <person name="Peng Z."/>
            <person name="Li Y."/>
            <person name="Li N."/>
            <person name="Wang J."/>
            <person name="Chen M."/>
            <person name="He Y."/>
            <person name="Tan F."/>
            <person name="Song X."/>
            <person name="Zheng Q."/>
            <person name="Huang R."/>
            <person name="Yang H."/>
            <person name="Du X."/>
            <person name="Chen L."/>
            <person name="Yang M."/>
            <person name="Gaffney P.M."/>
            <person name="Wang S."/>
            <person name="Luo L."/>
            <person name="She Z."/>
            <person name="Ming Y."/>
            <person name="Huang W."/>
            <person name="Zhang S."/>
            <person name="Huang B."/>
            <person name="Zhang Y."/>
            <person name="Qu T."/>
            <person name="Ni P."/>
            <person name="Miao G."/>
            <person name="Wang J."/>
            <person name="Wang Q."/>
            <person name="Steinberg C.E."/>
            <person name="Wang H."/>
            <person name="Li N."/>
            <person name="Qian L."/>
            <person name="Zhang G."/>
            <person name="Li Y."/>
            <person name="Yang H."/>
            <person name="Liu X."/>
            <person name="Wang J."/>
            <person name="Yin Y."/>
            <person name="Wang J."/>
        </authorList>
    </citation>
    <scope>NUCLEOTIDE SEQUENCE [LARGE SCALE GENOMIC DNA]</scope>
    <source>
        <strain evidence="11">05x7-T-G4-1.051#20</strain>
    </source>
</reference>
<evidence type="ECO:0000256" key="7">
    <source>
        <dbReference type="ARBA" id="ARBA00022989"/>
    </source>
</evidence>
<evidence type="ECO:0000256" key="5">
    <source>
        <dbReference type="ARBA" id="ARBA00022692"/>
    </source>
</evidence>
<keyword evidence="8 10" id="KW-0333">Golgi apparatus</keyword>
<keyword evidence="5" id="KW-0812">Transmembrane</keyword>
<evidence type="ECO:0000256" key="6">
    <source>
        <dbReference type="ARBA" id="ARBA00022968"/>
    </source>
</evidence>
<keyword evidence="4 11" id="KW-0808">Transferase</keyword>
<evidence type="ECO:0000256" key="10">
    <source>
        <dbReference type="RuleBase" id="RU363063"/>
    </source>
</evidence>
<dbReference type="PANTHER" id="PTHR11214:SF349">
    <property type="entry name" value="BETA-1,3-GALACTOSYLTRANSFERASE BRN"/>
    <property type="match status" value="1"/>
</dbReference>
<dbReference type="GO" id="GO:0000139">
    <property type="term" value="C:Golgi membrane"/>
    <property type="evidence" value="ECO:0007669"/>
    <property type="project" value="UniProtKB-SubCell"/>
</dbReference>
<dbReference type="GO" id="GO:0008194">
    <property type="term" value="F:UDP-glycosyltransferase activity"/>
    <property type="evidence" value="ECO:0007669"/>
    <property type="project" value="TreeGrafter"/>
</dbReference>
<dbReference type="EMBL" id="JH818581">
    <property type="protein sequence ID" value="EKC19394.1"/>
    <property type="molecule type" value="Genomic_DNA"/>
</dbReference>
<name>K1PKI4_MAGGI</name>
<sequence>MTRMMCSTMTMGSLPVLQPHLFRRQTTPGLNRMDYSIILDFGDEPVRTVDEKLDILRFDYSWAEAVQAAEEEEERKNEIQEKQQKEIMEKVHKELMASLATRDQNSYKEAVAKVERLNEIKLLAFLKTQKMARKGTLLHEIFVQLVKNIMRRRNPVVAKMMMNDLRQQNAKLAAVHEELSKRHGIRHSWGHDSNSGNRKMIFIMAFSEGTQKQVDAEANLYKDIVQENFKDGYWSNTLKMEMAFNWITKFCRNARYIVFVDDDMYVNFPNTLNYLRSVDEKKIDNLYSGLVVDEPFPTRDYFNKHYVSRQAYPLDCFPPYIPSGTVFFSKAAVQKLQKAMPYIPRFHEDDVYLAMVAQKVGVTPSKINFLIRLKDSRTDLKFIPCLISDHGYSTIESFQSAYSVTHSKNLTVDLIMDVCTQGDTSRDL</sequence>
<gene>
    <name evidence="11" type="ORF">CGI_10008625</name>
</gene>
<accession>K1PKI4</accession>
<protein>
    <recommendedName>
        <fullName evidence="10">Hexosyltransferase</fullName>
        <ecNumber evidence="10">2.4.1.-</ecNumber>
    </recommendedName>
</protein>
<dbReference type="InterPro" id="IPR029044">
    <property type="entry name" value="Nucleotide-diphossugar_trans"/>
</dbReference>
<keyword evidence="7" id="KW-1133">Transmembrane helix</keyword>
<dbReference type="EC" id="2.4.1.-" evidence="10"/>
<comment type="similarity">
    <text evidence="2 10">Belongs to the glycosyltransferase 31 family.</text>
</comment>
<evidence type="ECO:0000256" key="8">
    <source>
        <dbReference type="ARBA" id="ARBA00023034"/>
    </source>
</evidence>
<dbReference type="InterPro" id="IPR002659">
    <property type="entry name" value="Glyco_trans_31"/>
</dbReference>
<comment type="subcellular location">
    <subcellularLocation>
        <location evidence="1 10">Golgi apparatus membrane</location>
        <topology evidence="1 10">Single-pass type II membrane protein</topology>
    </subcellularLocation>
</comment>